<accession>A0A4U8WCK4</accession>
<organism evidence="1 2">
    <name type="scientific">Chryseobacterium taihuense</name>
    <dbReference type="NCBI Taxonomy" id="1141221"/>
    <lineage>
        <taxon>Bacteria</taxon>
        <taxon>Pseudomonadati</taxon>
        <taxon>Bacteroidota</taxon>
        <taxon>Flavobacteriia</taxon>
        <taxon>Flavobacteriales</taxon>
        <taxon>Weeksellaceae</taxon>
        <taxon>Chryseobacterium group</taxon>
        <taxon>Chryseobacterium</taxon>
    </lineage>
</organism>
<gene>
    <name evidence="1" type="ORF">NCTC12078_02114</name>
</gene>
<reference evidence="1 2" key="1">
    <citation type="submission" date="2019-02" db="EMBL/GenBank/DDBJ databases">
        <authorList>
            <consortium name="Pathogen Informatics"/>
        </authorList>
    </citation>
    <scope>NUCLEOTIDE SEQUENCE [LARGE SCALE GENOMIC DNA]</scope>
    <source>
        <strain evidence="1 2">3012STDY6944375</strain>
    </source>
</reference>
<dbReference type="Proteomes" id="UP000290013">
    <property type="component" value="Chromosome"/>
</dbReference>
<dbReference type="KEGG" id="ctai:NCTC12078_02114"/>
<dbReference type="RefSeq" id="WP_130914467.1">
    <property type="nucleotide sequence ID" value="NZ_LR215974.1"/>
</dbReference>
<evidence type="ECO:0000313" key="2">
    <source>
        <dbReference type="Proteomes" id="UP000290013"/>
    </source>
</evidence>
<sequence>MSKKKLLIKEMFNKAKEETGKKTKNALASYLWSYFDERFPKCISDRTLSRYYDAFIDETRDEIEVEDFMLDRFSEYIGFKNFTDFSRTFIKKDDVANKTMVKISVDKNEESLTDKIINIFITNEQHFKMPEFIKQNGFGIVEVAFVFLLLTGNYAFSNIQEKAPKQEDFPALGLFGIGRPVKEKNCMYWNKFEYKLADCEDDRPYLDLKPINLKLLKYFKKITRKDTLTVQNAAGKTWYSKYNGKVEFFTLDGKDPDNGKELRSSTPYIIKKYAGSENENQD</sequence>
<evidence type="ECO:0000313" key="1">
    <source>
        <dbReference type="EMBL" id="VFB04091.1"/>
    </source>
</evidence>
<dbReference type="EMBL" id="LR215974">
    <property type="protein sequence ID" value="VFB04091.1"/>
    <property type="molecule type" value="Genomic_DNA"/>
</dbReference>
<protein>
    <submittedName>
        <fullName evidence="1">Uncharacterized protein</fullName>
    </submittedName>
</protein>
<name>A0A4U8WCK4_9FLAO</name>
<dbReference type="AlphaFoldDB" id="A0A4U8WCK4"/>
<proteinExistence type="predicted"/>